<dbReference type="EMBL" id="LGRN01000004">
    <property type="protein sequence ID" value="OJD19811.1"/>
    <property type="molecule type" value="Genomic_DNA"/>
</dbReference>
<feature type="region of interest" description="Disordered" evidence="1">
    <location>
        <begin position="1"/>
        <end position="63"/>
    </location>
</feature>
<evidence type="ECO:0000256" key="1">
    <source>
        <dbReference type="SAM" id="MobiDB-lite"/>
    </source>
</evidence>
<dbReference type="OrthoDB" id="5430486at2759"/>
<keyword evidence="3" id="KW-1185">Reference proteome</keyword>
<organism evidence="2 3">
    <name type="scientific">Emergomyces pasteurianus Ep9510</name>
    <dbReference type="NCBI Taxonomy" id="1447872"/>
    <lineage>
        <taxon>Eukaryota</taxon>
        <taxon>Fungi</taxon>
        <taxon>Dikarya</taxon>
        <taxon>Ascomycota</taxon>
        <taxon>Pezizomycotina</taxon>
        <taxon>Eurotiomycetes</taxon>
        <taxon>Eurotiomycetidae</taxon>
        <taxon>Onygenales</taxon>
        <taxon>Ajellomycetaceae</taxon>
        <taxon>Emergomyces</taxon>
    </lineage>
</organism>
<dbReference type="AlphaFoldDB" id="A0A1J9QHZ2"/>
<dbReference type="STRING" id="1447872.A0A1J9QHZ2"/>
<gene>
    <name evidence="2" type="ORF">AJ78_00312</name>
</gene>
<feature type="compositionally biased region" description="Low complexity" evidence="1">
    <location>
        <begin position="1"/>
        <end position="13"/>
    </location>
</feature>
<comment type="caution">
    <text evidence="2">The sequence shown here is derived from an EMBL/GenBank/DDBJ whole genome shotgun (WGS) entry which is preliminary data.</text>
</comment>
<dbReference type="VEuPathDB" id="FungiDB:AJ78_00312"/>
<reference evidence="2 3" key="1">
    <citation type="submission" date="2015-07" db="EMBL/GenBank/DDBJ databases">
        <title>Emmonsia species relationships and genome sequence.</title>
        <authorList>
            <consortium name="The Broad Institute Genomics Platform"/>
            <person name="Cuomo C.A."/>
            <person name="Munoz J.F."/>
            <person name="Imamovic A."/>
            <person name="Priest M.E."/>
            <person name="Young S."/>
            <person name="Clay O.K."/>
            <person name="McEwen J.G."/>
        </authorList>
    </citation>
    <scope>NUCLEOTIDE SEQUENCE [LARGE SCALE GENOMIC DNA]</scope>
    <source>
        <strain evidence="2 3">UAMH 9510</strain>
    </source>
</reference>
<evidence type="ECO:0000313" key="3">
    <source>
        <dbReference type="Proteomes" id="UP000182235"/>
    </source>
</evidence>
<evidence type="ECO:0000313" key="2">
    <source>
        <dbReference type="EMBL" id="OJD19811.1"/>
    </source>
</evidence>
<accession>A0A1J9QHZ2</accession>
<proteinExistence type="predicted"/>
<dbReference type="Proteomes" id="UP000182235">
    <property type="component" value="Unassembled WGS sequence"/>
</dbReference>
<sequence length="221" mass="23732">MSVGPTTTPTSSTLHSDQAEGDGNSQSTASNWFKANTKPILRDTTTPLPPPPNFSPEARPRLRNGTLNLDPYPMLVKSLRFQSCLPMVVASTTFEAIDGDGSADTICKTPNMHCLWDTGAHCPTITDDMLPPSFLQKIQSDEYIAIYGAGSGHPSIQIALCLQFSNVNFILEGIAIVRPAGSLPNDFSGMILGQHSLLQLIEYYVVPAKVLAAKGIDAQNS</sequence>
<feature type="compositionally biased region" description="Polar residues" evidence="1">
    <location>
        <begin position="23"/>
        <end position="34"/>
    </location>
</feature>
<protein>
    <submittedName>
        <fullName evidence="2">Uncharacterized protein</fullName>
    </submittedName>
</protein>
<name>A0A1J9QHZ2_9EURO</name>